<dbReference type="InterPro" id="IPR008271">
    <property type="entry name" value="Ser/Thr_kinase_AS"/>
</dbReference>
<dbReference type="GO" id="GO:0003677">
    <property type="term" value="F:DNA binding"/>
    <property type="evidence" value="ECO:0007669"/>
    <property type="project" value="InterPro"/>
</dbReference>
<sequence length="484" mass="53556">KLASALSHPNITHIYEIGEAAGVPYLVMEFVSGEPLSRRIARGPIEASETSAIGAQVADALEAAHAKNIVHRDIKPANIMIGVRGHVKVLDFGLAKLQSKPRASEETQFLTREGVVVGTVNYMSPEQALGEEADARSDIFSLGAVLYEMCTGRAPFSGLTVQETVGRLIEGAPEAIARFRYDVPDGLDRIVRKSLQRNRDQRYQSAREMAIDLRAIDEDSRHEPGKEPGPGAAARGRRITAVIVDDEELARRLLREYLGSVPDIRVVAECANGFEAVKAIAEHKPDLVFLDVQMPKLDGFEVLELIGRDVAVIFTTAYDTYAMKAFDAHAVDYLLKPFRLERFQKAVERALQRIGSPTPPPAELAARARGPSQYAARLVVKEGTKVHVIPADRLDYAEAEDDYVSLHSEGKSYLKQQTISSLESALDPRQFVRIHRSYLVNLERVARIEPYAKESRVAVLTDGTQLPVSRAGYDRLKALLDERR</sequence>
<dbReference type="Gene3D" id="1.10.510.10">
    <property type="entry name" value="Transferase(Phosphotransferase) domain 1"/>
    <property type="match status" value="1"/>
</dbReference>
<dbReference type="PROSITE" id="PS50110">
    <property type="entry name" value="RESPONSE_REGULATORY"/>
    <property type="match status" value="1"/>
</dbReference>
<protein>
    <recommendedName>
        <fullName evidence="1">non-specific serine/threonine protein kinase</fullName>
        <ecNumber evidence="1">2.7.11.1</ecNumber>
    </recommendedName>
</protein>
<feature type="domain" description="Response regulatory" evidence="9">
    <location>
        <begin position="240"/>
        <end position="351"/>
    </location>
</feature>
<feature type="domain" description="HTH LytTR-type" evidence="10">
    <location>
        <begin position="378"/>
        <end position="482"/>
    </location>
</feature>
<name>A0A7V8SXD0_9BACT</name>
<organism evidence="11 12">
    <name type="scientific">Candidatus Acidiferrum panamense</name>
    <dbReference type="NCBI Taxonomy" id="2741543"/>
    <lineage>
        <taxon>Bacteria</taxon>
        <taxon>Pseudomonadati</taxon>
        <taxon>Acidobacteriota</taxon>
        <taxon>Terriglobia</taxon>
        <taxon>Candidatus Acidiferrales</taxon>
        <taxon>Candidatus Acidiferrum</taxon>
    </lineage>
</organism>
<dbReference type="PANTHER" id="PTHR43289">
    <property type="entry name" value="MITOGEN-ACTIVATED PROTEIN KINASE KINASE KINASE 20-RELATED"/>
    <property type="match status" value="1"/>
</dbReference>
<dbReference type="InterPro" id="IPR011006">
    <property type="entry name" value="CheY-like_superfamily"/>
</dbReference>
<dbReference type="InterPro" id="IPR011009">
    <property type="entry name" value="Kinase-like_dom_sf"/>
</dbReference>
<dbReference type="PROSITE" id="PS00108">
    <property type="entry name" value="PROTEIN_KINASE_ST"/>
    <property type="match status" value="1"/>
</dbReference>
<dbReference type="GO" id="GO:0004674">
    <property type="term" value="F:protein serine/threonine kinase activity"/>
    <property type="evidence" value="ECO:0007669"/>
    <property type="project" value="UniProtKB-KW"/>
</dbReference>
<evidence type="ECO:0000313" key="11">
    <source>
        <dbReference type="EMBL" id="MBA0085859.1"/>
    </source>
</evidence>
<dbReference type="GO" id="GO:0005524">
    <property type="term" value="F:ATP binding"/>
    <property type="evidence" value="ECO:0007669"/>
    <property type="project" value="UniProtKB-KW"/>
</dbReference>
<keyword evidence="6" id="KW-0067">ATP-binding</keyword>
<keyword evidence="5 11" id="KW-0418">Kinase</keyword>
<dbReference type="SUPFAM" id="SSF52172">
    <property type="entry name" value="CheY-like"/>
    <property type="match status" value="1"/>
</dbReference>
<dbReference type="PROSITE" id="PS50011">
    <property type="entry name" value="PROTEIN_KINASE_DOM"/>
    <property type="match status" value="1"/>
</dbReference>
<evidence type="ECO:0000256" key="4">
    <source>
        <dbReference type="ARBA" id="ARBA00022741"/>
    </source>
</evidence>
<dbReference type="Gene3D" id="3.30.200.20">
    <property type="entry name" value="Phosphorylase Kinase, domain 1"/>
    <property type="match status" value="1"/>
</dbReference>
<dbReference type="Pfam" id="PF00069">
    <property type="entry name" value="Pkinase"/>
    <property type="match status" value="1"/>
</dbReference>
<dbReference type="Gene3D" id="2.40.50.1020">
    <property type="entry name" value="LytTr DNA-binding domain"/>
    <property type="match status" value="1"/>
</dbReference>
<proteinExistence type="predicted"/>
<dbReference type="InterPro" id="IPR000719">
    <property type="entry name" value="Prot_kinase_dom"/>
</dbReference>
<evidence type="ECO:0000256" key="6">
    <source>
        <dbReference type="ARBA" id="ARBA00022840"/>
    </source>
</evidence>
<dbReference type="FunFam" id="1.10.510.10:FF:000021">
    <property type="entry name" value="Serine/threonine protein kinase"/>
    <property type="match status" value="1"/>
</dbReference>
<dbReference type="Gene3D" id="3.40.50.2300">
    <property type="match status" value="1"/>
</dbReference>
<feature type="domain" description="Protein kinase" evidence="8">
    <location>
        <begin position="1"/>
        <end position="216"/>
    </location>
</feature>
<evidence type="ECO:0000259" key="9">
    <source>
        <dbReference type="PROSITE" id="PS50110"/>
    </source>
</evidence>
<dbReference type="CDD" id="cd14014">
    <property type="entry name" value="STKc_PknB_like"/>
    <property type="match status" value="1"/>
</dbReference>
<keyword evidence="12" id="KW-1185">Reference proteome</keyword>
<keyword evidence="3" id="KW-0808">Transferase</keyword>
<dbReference type="GO" id="GO:0000160">
    <property type="term" value="P:phosphorelay signal transduction system"/>
    <property type="evidence" value="ECO:0007669"/>
    <property type="project" value="InterPro"/>
</dbReference>
<dbReference type="InterPro" id="IPR001789">
    <property type="entry name" value="Sig_transdc_resp-reg_receiver"/>
</dbReference>
<reference evidence="11" key="1">
    <citation type="submission" date="2020-06" db="EMBL/GenBank/DDBJ databases">
        <title>Legume-microbial interactions unlock mineral nutrients during tropical forest succession.</title>
        <authorList>
            <person name="Epihov D.Z."/>
        </authorList>
    </citation>
    <scope>NUCLEOTIDE SEQUENCE [LARGE SCALE GENOMIC DNA]</scope>
    <source>
        <strain evidence="11">Pan2503</strain>
    </source>
</reference>
<dbReference type="Pfam" id="PF00072">
    <property type="entry name" value="Response_reg"/>
    <property type="match status" value="1"/>
</dbReference>
<dbReference type="Pfam" id="PF04397">
    <property type="entry name" value="LytTR"/>
    <property type="match status" value="1"/>
</dbReference>
<dbReference type="PROSITE" id="PS50930">
    <property type="entry name" value="HTH_LYTTR"/>
    <property type="match status" value="1"/>
</dbReference>
<dbReference type="Proteomes" id="UP000567293">
    <property type="component" value="Unassembled WGS sequence"/>
</dbReference>
<dbReference type="EC" id="2.7.11.1" evidence="1"/>
<evidence type="ECO:0000256" key="7">
    <source>
        <dbReference type="PROSITE-ProRule" id="PRU00169"/>
    </source>
</evidence>
<evidence type="ECO:0000259" key="10">
    <source>
        <dbReference type="PROSITE" id="PS50930"/>
    </source>
</evidence>
<accession>A0A7V8SXD0</accession>
<evidence type="ECO:0000256" key="1">
    <source>
        <dbReference type="ARBA" id="ARBA00012513"/>
    </source>
</evidence>
<evidence type="ECO:0000256" key="5">
    <source>
        <dbReference type="ARBA" id="ARBA00022777"/>
    </source>
</evidence>
<comment type="caution">
    <text evidence="11">The sequence shown here is derived from an EMBL/GenBank/DDBJ whole genome shotgun (WGS) entry which is preliminary data.</text>
</comment>
<keyword evidence="7" id="KW-0597">Phosphoprotein</keyword>
<evidence type="ECO:0000259" key="8">
    <source>
        <dbReference type="PROSITE" id="PS50011"/>
    </source>
</evidence>
<dbReference type="SMART" id="SM00448">
    <property type="entry name" value="REC"/>
    <property type="match status" value="1"/>
</dbReference>
<dbReference type="AlphaFoldDB" id="A0A7V8SXD0"/>
<evidence type="ECO:0000256" key="2">
    <source>
        <dbReference type="ARBA" id="ARBA00022527"/>
    </source>
</evidence>
<keyword evidence="4" id="KW-0547">Nucleotide-binding</keyword>
<dbReference type="EMBL" id="JACDQQ010001242">
    <property type="protein sequence ID" value="MBA0085859.1"/>
    <property type="molecule type" value="Genomic_DNA"/>
</dbReference>
<feature type="non-terminal residue" evidence="11">
    <location>
        <position position="1"/>
    </location>
</feature>
<dbReference type="PANTHER" id="PTHR43289:SF6">
    <property type="entry name" value="SERINE_THREONINE-PROTEIN KINASE NEKL-3"/>
    <property type="match status" value="1"/>
</dbReference>
<keyword evidence="2" id="KW-0723">Serine/threonine-protein kinase</keyword>
<feature type="modified residue" description="4-aspartylphosphate" evidence="7">
    <location>
        <position position="291"/>
    </location>
</feature>
<dbReference type="SUPFAM" id="SSF56112">
    <property type="entry name" value="Protein kinase-like (PK-like)"/>
    <property type="match status" value="1"/>
</dbReference>
<evidence type="ECO:0000313" key="12">
    <source>
        <dbReference type="Proteomes" id="UP000567293"/>
    </source>
</evidence>
<dbReference type="SMART" id="SM00850">
    <property type="entry name" value="LytTR"/>
    <property type="match status" value="1"/>
</dbReference>
<dbReference type="SMART" id="SM00220">
    <property type="entry name" value="S_TKc"/>
    <property type="match status" value="1"/>
</dbReference>
<dbReference type="InterPro" id="IPR007492">
    <property type="entry name" value="LytTR_DNA-bd_dom"/>
</dbReference>
<gene>
    <name evidence="11" type="ORF">HRJ53_12750</name>
</gene>
<evidence type="ECO:0000256" key="3">
    <source>
        <dbReference type="ARBA" id="ARBA00022679"/>
    </source>
</evidence>